<dbReference type="PANTHER" id="PTHR43283">
    <property type="entry name" value="BETA-LACTAMASE-RELATED"/>
    <property type="match status" value="1"/>
</dbReference>
<feature type="domain" description="Beta-lactamase-related" evidence="2">
    <location>
        <begin position="1607"/>
        <end position="1793"/>
    </location>
</feature>
<feature type="region of interest" description="Disordered" evidence="1">
    <location>
        <begin position="2014"/>
        <end position="2035"/>
    </location>
</feature>
<dbReference type="InterPro" id="IPR012338">
    <property type="entry name" value="Beta-lactam/transpept-like"/>
</dbReference>
<dbReference type="Proteomes" id="UP000002770">
    <property type="component" value="Unassembled WGS sequence"/>
</dbReference>
<feature type="compositionally biased region" description="Basic and acidic residues" evidence="1">
    <location>
        <begin position="2016"/>
        <end position="2030"/>
    </location>
</feature>
<organism evidence="3 4">
    <name type="scientific">Legionella drancourtii LLAP12</name>
    <dbReference type="NCBI Taxonomy" id="658187"/>
    <lineage>
        <taxon>Bacteria</taxon>
        <taxon>Pseudomonadati</taxon>
        <taxon>Pseudomonadota</taxon>
        <taxon>Gammaproteobacteria</taxon>
        <taxon>Legionellales</taxon>
        <taxon>Legionellaceae</taxon>
        <taxon>Legionella</taxon>
    </lineage>
</organism>
<name>G9ELL0_9GAMM</name>
<protein>
    <recommendedName>
        <fullName evidence="2">Beta-lactamase-related domain-containing protein</fullName>
    </recommendedName>
</protein>
<proteinExistence type="predicted"/>
<reference evidence="3 4" key="1">
    <citation type="journal article" date="2011" name="BMC Genomics">
        <title>Insight into cross-talk between intra-amoebal pathogens.</title>
        <authorList>
            <person name="Gimenez G."/>
            <person name="Bertelli C."/>
            <person name="Moliner C."/>
            <person name="Robert C."/>
            <person name="Raoult D."/>
            <person name="Fournier P.E."/>
            <person name="Greub G."/>
        </authorList>
    </citation>
    <scope>NUCLEOTIDE SEQUENCE [LARGE SCALE GENOMIC DNA]</scope>
    <source>
        <strain evidence="3 4">LLAP12</strain>
    </source>
</reference>
<evidence type="ECO:0000313" key="4">
    <source>
        <dbReference type="Proteomes" id="UP000002770"/>
    </source>
</evidence>
<evidence type="ECO:0000259" key="2">
    <source>
        <dbReference type="Pfam" id="PF00144"/>
    </source>
</evidence>
<dbReference type="SUPFAM" id="SSF56601">
    <property type="entry name" value="beta-lactamase/transpeptidase-like"/>
    <property type="match status" value="3"/>
</dbReference>
<evidence type="ECO:0000256" key="1">
    <source>
        <dbReference type="SAM" id="MobiDB-lite"/>
    </source>
</evidence>
<dbReference type="eggNOG" id="COG1680">
    <property type="taxonomic scope" value="Bacteria"/>
</dbReference>
<evidence type="ECO:0000313" key="3">
    <source>
        <dbReference type="EMBL" id="EHL31845.1"/>
    </source>
</evidence>
<gene>
    <name evidence="3" type="ORF">LDG_6011</name>
</gene>
<accession>G9ELL0</accession>
<dbReference type="Gene3D" id="3.40.710.10">
    <property type="entry name" value="DD-peptidase/beta-lactamase superfamily"/>
    <property type="match status" value="3"/>
</dbReference>
<sequence>MTTQSELNFFSLKCAQYSYICFFIMSTSNTEIAQILSVNKTSGEWAQQEFVYSVPKTESGAIDLTKAERIAEGGTHILYRFPDAPFVIKLMKQNPNPMELEELEKKYAVLYECFDKEGKKRCIREQHITHQVQLPGKEPQEAALSIVPYEKCFKSKVKFDFKIEPAELDIYLMEHNQDLFDKVHKALIYKEGSGVDFELNDYAFIDERIGAILHRLDNDPKLREVMIEFLNHYRDFYQRTNIILDAMGFENILFFKDEQGDWQFKIGSAIKHDTGKYTNELFDALHSGKEVNLTGFVNFTHAYFSPANIRAVNVCAMKLGLEPVIHDVIIDSTDLVRIAQELSVGERMLAYARHGDFEKIDKIIQEHRGELSFNLRDFWTYSLIADEYINHSQPPTALKNYLDTVSQFPVILPENEGDAKRVEDSKKAIIDRKNMHDKKIMLHQELTTVALNKGQLQKIIDSAHTPAVSYAYVESNEQHQHGLVKTSLALGKKNAQSTGTENTVGGNTRFPASSLSKIVFTYLVLQLVKEKQIDLDEPLLSILQQEGQEYERFKVNGEYPEKAMQLTARHVLSHTTGLPNWSPNLSSTLTFDPRSDLGSGYSYSGEAFLFLQTVIETKTGKNLEELAKKYVFDPVKMNRSTFKPQPEDGKNIVVVHTQLEKPTPILEIEPPLHSAASLLTTANDFSKLMSAWLDSMDDPIIKQAFESRGAYSIANTCGLGWHIYKNKDAVIAYQWGANPNTRSFIALNVTEKKGAVFFTNSENGMSIATQILNSPDLPPIGDMQELFKYMSFSQSDEAGWQETIAGKICEDEGRLEEARDYFEKAIELRRLEWSNAVHQNSSPEKTVFTSPMETFVGNYNDEAEIYLREGSLICRRFNSETKLVRISEAEFLPEEDPSFKISFKRDLVEILSIRGDQTLLFKHPLTKPQLETEHEKTGGAKEQHSLTTVDSEKKVMLHDLMNKAYIPGVSIATISDGTLSWSGALGISDMDFGDCVDESTVFEACSLSKPLFAYLVLKLIEKDQLPPDFLTQSLPEIDYGRFKSEDREKVASLTPQMILSHQTGLPNWEPGTNQLEFQFKPGDQYHYSGEGYHYLQKVIESKIGKSLETLAQEYVFTPLGMKNSHFERARFKPGTQFASRHNELMQPQPYRDEVTAAGSLQTTAYDYAQFVMALLKEQTLRKTAMNELVSTEKDETARKKEIPQEVLQSVFWGLGWGLEKTEEGTLAFHWGDTLGAKAFVAINPENGSAICYFANSQNGLSLVKELVTPHVGLTKGLDYLCGKYDYTHYDKPGYKERHEGLLAESRGDYVTAKIQLLKAIELEPKYTVELTQHIECYDKPGWKEQQEGIKAELKGDYKTAIIKFNQALVQDLESEKQIEKHLAWLNDLDHPIAVGKEKLQEYTGKYGPHEITIEGESLKLQSFGQSYKLIPVGKNIFSPENNLNFRLEFDTKRGYVAYHFLDLAFQPIIEKKQKATAPTSKMTLEEVMKKAGIPGISVITVNNEGIISPPLVKGTVSSTQCGLLKMPVAKIKEEQSKFYKSYYILTEEGLLYYNKSKDKLHKIELDEYQLEELRKSFAKDEQIDILSDDQLSEITSITDHLHSSPSMEVTPETVFGAASLSKPVFAYLVLKLIAANNANEAQPGLGQFNAKFDLKTPLYQVFPDILKKFRKEDEDKTKLLTAEMILSHTTGLPITHDESKGLIEFQFDPGTKYAYSGPGIAYLQEVIEALTDSNLETLAQEYIFGEKALNMKHSSFHTDKSKSPQAANSLYTTPSDYAKFIVAWMNDEELQYAFQPMVSMNHDHLPGNWPMEVNGLEQDRNHVAWGLGFGLQTDKQCGCGLIKMTTDPSQSSFDCIEGLLEERNAVILFNDALFYADQTSRTIKKIELTESNQDDFNRLKEKCTESYKLAEGSELKWITSVTGRIHRASRAYHSGDMNEYRAWVAMNLEDKSAVVYFANSHNGHILADSIISPEVEIDNVFNYFFQTYGFARNFDELQGITNFHGVNSNCLKKTSPKIEEKPDTPKELEKGTAMSEESELLTSSLPKAKTLTLGFLTPEKRKEKNQEDNYCGFKSGFLIGKSFYN</sequence>
<feature type="domain" description="Beta-lactamase-related" evidence="2">
    <location>
        <begin position="959"/>
        <end position="1259"/>
    </location>
</feature>
<dbReference type="Pfam" id="PF00144">
    <property type="entry name" value="Beta-lactamase"/>
    <property type="match status" value="3"/>
</dbReference>
<dbReference type="HOGENOM" id="CLU_232995_0_0_6"/>
<dbReference type="InterPro" id="IPR001466">
    <property type="entry name" value="Beta-lactam-related"/>
</dbReference>
<dbReference type="EMBL" id="JH413808">
    <property type="protein sequence ID" value="EHL31845.1"/>
    <property type="molecule type" value="Genomic_DNA"/>
</dbReference>
<keyword evidence="4" id="KW-1185">Reference proteome</keyword>
<dbReference type="InParanoid" id="G9ELL0"/>
<dbReference type="PANTHER" id="PTHR43283:SF18">
    <property type="match status" value="1"/>
</dbReference>
<feature type="domain" description="Beta-lactamase-related" evidence="2">
    <location>
        <begin position="460"/>
        <end position="764"/>
    </location>
</feature>
<dbReference type="STRING" id="658187.LDG_6011"/>
<dbReference type="InterPro" id="IPR050789">
    <property type="entry name" value="Diverse_Enzym_Activities"/>
</dbReference>